<evidence type="ECO:0000256" key="1">
    <source>
        <dbReference type="SAM" id="MobiDB-lite"/>
    </source>
</evidence>
<feature type="transmembrane region" description="Helical" evidence="2">
    <location>
        <begin position="47"/>
        <end position="69"/>
    </location>
</feature>
<dbReference type="RefSeq" id="WP_004846290.1">
    <property type="nucleotide sequence ID" value="NZ_DS264349.1"/>
</dbReference>
<keyword evidence="2" id="KW-0472">Membrane</keyword>
<evidence type="ECO:0000313" key="4">
    <source>
        <dbReference type="Proteomes" id="UP000003577"/>
    </source>
</evidence>
<organism evidence="3 4">
    <name type="scientific">[Ruminococcus] torques ATCC 27756</name>
    <dbReference type="NCBI Taxonomy" id="411460"/>
    <lineage>
        <taxon>Bacteria</taxon>
        <taxon>Bacillati</taxon>
        <taxon>Bacillota</taxon>
        <taxon>Clostridia</taxon>
        <taxon>Lachnospirales</taxon>
        <taxon>Lachnospiraceae</taxon>
        <taxon>Mediterraneibacter</taxon>
    </lineage>
</organism>
<comment type="caution">
    <text evidence="3">The sequence shown here is derived from an EMBL/GenBank/DDBJ whole genome shotgun (WGS) entry which is preliminary data.</text>
</comment>
<dbReference type="PaxDb" id="411460-RUMTOR_02062"/>
<keyword evidence="2" id="KW-0812">Transmembrane</keyword>
<dbReference type="EMBL" id="AAVP02000011">
    <property type="protein sequence ID" value="EDK23760.1"/>
    <property type="molecule type" value="Genomic_DNA"/>
</dbReference>
<protein>
    <submittedName>
        <fullName evidence="3">Uncharacterized protein</fullName>
    </submittedName>
</protein>
<reference evidence="3 4" key="2">
    <citation type="submission" date="2007-04" db="EMBL/GenBank/DDBJ databases">
        <title>Draft genome sequence of Ruminococcus torques (ATCC 27756).</title>
        <authorList>
            <person name="Sudarsanam P."/>
            <person name="Ley R."/>
            <person name="Guruge J."/>
            <person name="Turnbaugh P.J."/>
            <person name="Mahowald M."/>
            <person name="Liep D."/>
            <person name="Gordon J."/>
        </authorList>
    </citation>
    <scope>NUCLEOTIDE SEQUENCE [LARGE SCALE GENOMIC DNA]</scope>
    <source>
        <strain evidence="3 4">ATCC 27756</strain>
    </source>
</reference>
<feature type="region of interest" description="Disordered" evidence="1">
    <location>
        <begin position="24"/>
        <end position="44"/>
    </location>
</feature>
<dbReference type="Proteomes" id="UP000003577">
    <property type="component" value="Unassembled WGS sequence"/>
</dbReference>
<reference evidence="3 4" key="1">
    <citation type="submission" date="2007-03" db="EMBL/GenBank/DDBJ databases">
        <authorList>
            <person name="Fulton L."/>
            <person name="Clifton S."/>
            <person name="Fulton B."/>
            <person name="Xu J."/>
            <person name="Minx P."/>
            <person name="Pepin K.H."/>
            <person name="Johnson M."/>
            <person name="Thiruvilangam P."/>
            <person name="Bhonagiri V."/>
            <person name="Nash W.E."/>
            <person name="Mardis E.R."/>
            <person name="Wilson R.K."/>
        </authorList>
    </citation>
    <scope>NUCLEOTIDE SEQUENCE [LARGE SCALE GENOMIC DNA]</scope>
    <source>
        <strain evidence="3 4">ATCC 27756</strain>
    </source>
</reference>
<keyword evidence="2" id="KW-1133">Transmembrane helix</keyword>
<accession>A5KP78</accession>
<evidence type="ECO:0000313" key="3">
    <source>
        <dbReference type="EMBL" id="EDK23760.1"/>
    </source>
</evidence>
<dbReference type="AlphaFoldDB" id="A5KP78"/>
<gene>
    <name evidence="3" type="ORF">RUMTOR_02062</name>
</gene>
<dbReference type="HOGENOM" id="CLU_2683120_0_0_9"/>
<sequence>MEKMKLLAVPELALIPIERRSLPEADHKQESRKIRSKRKERDSAARGLIAVTVASMMLNAVMAVIIYILQAGPI</sequence>
<evidence type="ECO:0000256" key="2">
    <source>
        <dbReference type="SAM" id="Phobius"/>
    </source>
</evidence>
<name>A5KP78_9FIRM</name>
<proteinExistence type="predicted"/>